<comment type="caution">
    <text evidence="1">The sequence shown here is derived from an EMBL/GenBank/DDBJ whole genome shotgun (WGS) entry which is preliminary data.</text>
</comment>
<name>A0ACC1X4L8_MELAZ</name>
<proteinExistence type="predicted"/>
<sequence>MYMLRKSLRIRDALQRTIAATKSSSISDLIIGISILSICAQSNDIISILLTHSYIIKHRLRFELFVSNPLINISKIWYLGAYAVKVFDQMTVKDVVSWNSIIVVYEQNKNLMSVNVFFTIKQQVRLHAVN</sequence>
<evidence type="ECO:0000313" key="1">
    <source>
        <dbReference type="EMBL" id="KAJ4706262.1"/>
    </source>
</evidence>
<dbReference type="Proteomes" id="UP001164539">
    <property type="component" value="Chromosome 11"/>
</dbReference>
<reference evidence="1 2" key="1">
    <citation type="journal article" date="2023" name="Science">
        <title>Complex scaffold remodeling in plant triterpene biosynthesis.</title>
        <authorList>
            <person name="De La Pena R."/>
            <person name="Hodgson H."/>
            <person name="Liu J.C."/>
            <person name="Stephenson M.J."/>
            <person name="Martin A.C."/>
            <person name="Owen C."/>
            <person name="Harkess A."/>
            <person name="Leebens-Mack J."/>
            <person name="Jimenez L.E."/>
            <person name="Osbourn A."/>
            <person name="Sattely E.S."/>
        </authorList>
    </citation>
    <scope>NUCLEOTIDE SEQUENCE [LARGE SCALE GENOMIC DNA]</scope>
    <source>
        <strain evidence="2">cv. JPN11</strain>
        <tissue evidence="1">Leaf</tissue>
    </source>
</reference>
<accession>A0ACC1X4L8</accession>
<dbReference type="EMBL" id="CM051404">
    <property type="protein sequence ID" value="KAJ4706262.1"/>
    <property type="molecule type" value="Genomic_DNA"/>
</dbReference>
<organism evidence="1 2">
    <name type="scientific">Melia azedarach</name>
    <name type="common">Chinaberry tree</name>
    <dbReference type="NCBI Taxonomy" id="155640"/>
    <lineage>
        <taxon>Eukaryota</taxon>
        <taxon>Viridiplantae</taxon>
        <taxon>Streptophyta</taxon>
        <taxon>Embryophyta</taxon>
        <taxon>Tracheophyta</taxon>
        <taxon>Spermatophyta</taxon>
        <taxon>Magnoliopsida</taxon>
        <taxon>eudicotyledons</taxon>
        <taxon>Gunneridae</taxon>
        <taxon>Pentapetalae</taxon>
        <taxon>rosids</taxon>
        <taxon>malvids</taxon>
        <taxon>Sapindales</taxon>
        <taxon>Meliaceae</taxon>
        <taxon>Melia</taxon>
    </lineage>
</organism>
<protein>
    <submittedName>
        <fullName evidence="1">Pentatricopeptide repeat-containing protein</fullName>
    </submittedName>
</protein>
<keyword evidence="2" id="KW-1185">Reference proteome</keyword>
<evidence type="ECO:0000313" key="2">
    <source>
        <dbReference type="Proteomes" id="UP001164539"/>
    </source>
</evidence>
<gene>
    <name evidence="1" type="ORF">OWV82_019935</name>
</gene>